<evidence type="ECO:0000313" key="1">
    <source>
        <dbReference type="EMBL" id="GFM95177.1"/>
    </source>
</evidence>
<gene>
    <name evidence="1" type="ORF">MMARV_C049P1</name>
</gene>
<proteinExistence type="predicted"/>
<protein>
    <submittedName>
        <fullName evidence="1">Uncharacterized protein</fullName>
    </submittedName>
</protein>
<comment type="caution">
    <text evidence="1">The sequence shown here is derived from an EMBL/GenBank/DDBJ whole genome shotgun (WGS) entry which is preliminary data.</text>
</comment>
<organism evidence="1">
    <name type="scientific">viral metagenome</name>
    <dbReference type="NCBI Taxonomy" id="1070528"/>
    <lineage>
        <taxon>unclassified sequences</taxon>
        <taxon>metagenomes</taxon>
        <taxon>organismal metagenomes</taxon>
    </lineage>
</organism>
<feature type="non-terminal residue" evidence="1">
    <location>
        <position position="597"/>
    </location>
</feature>
<dbReference type="AlphaFoldDB" id="A0A6L2ZKM1"/>
<dbReference type="InterPro" id="IPR043502">
    <property type="entry name" value="DNA/RNA_pol_sf"/>
</dbReference>
<reference evidence="1" key="1">
    <citation type="submission" date="2020-05" db="EMBL/GenBank/DDBJ databases">
        <title>Diverged and active partitiviruses in Lichen.</title>
        <authorList>
            <person name="Urayama S."/>
            <person name="Doi N."/>
            <person name="Kondo F."/>
            <person name="Chiba Y."/>
            <person name="Takaki Y."/>
            <person name="Hirai M."/>
            <person name="Minegishi Y."/>
            <person name="Hagiwara D."/>
            <person name="Nunoura T."/>
        </authorList>
    </citation>
    <scope>NUCLEOTIDE SEQUENCE</scope>
</reference>
<dbReference type="SUPFAM" id="SSF56672">
    <property type="entry name" value="DNA/RNA polymerases"/>
    <property type="match status" value="1"/>
</dbReference>
<dbReference type="EMBL" id="BLWB01000049">
    <property type="protein sequence ID" value="GFM95177.1"/>
    <property type="molecule type" value="Genomic_RNA"/>
</dbReference>
<name>A0A6L2ZKM1_9ZZZZ</name>
<sequence length="597" mass="65568">GIMARSSTVDVEDDLGQLRGVSTADFARINGSGLQALKTLTKYGLGGVTAALFGAFAISRLRRYSKAQMIRHAPIISAVSEELAREFSPRLMGTACVAEAVINGRRGFNPFPALGLHGINHILSWKKPLGQATLVLQVALHGAFNAYVAAPSGRLTAAPRAIRGVQCPVQSFNSPLRGELEVEVNGQTCSINEALVLLDEDESENVFYPILLPKNWLSMPSHSAKNLLCALVLRVHKWPSQFGEVESSSIRRNAWTELYSLMESRGCFNFTLAGAVDFDQCCAEMGSRGHRLIQAMRDLNVGDRVKMAKTICLKHNETLSSTKEMVDGTRGIKPRAIHNMEPVFHAICTVVAKNMACSFKEHWSPCVFELVPGVVVEVFYGSGVSPDHLNVIGERLLHSGNIVIVVSGDDAAVSAGAHEKLLGFRYMETDFTMADQSQGGDCFNCYHSKVMSKVGCPEEFIHSIRQQCSIPYRSRRGRMTARGSPGFQLPTGVVVTSIMNSGTSASNIIWFLYRKMFENVSIEDTAAELGLDVKYIHVEDFRFVTFLKGWWLFNDLGECVWTPLPSLLCKLGKTMKDPAVLFRGARTNAVYLAGYSP</sequence>
<accession>A0A6L2ZKM1</accession>
<feature type="non-terminal residue" evidence="1">
    <location>
        <position position="1"/>
    </location>
</feature>